<keyword evidence="2" id="KW-0614">Plasmid</keyword>
<evidence type="ECO:0000256" key="1">
    <source>
        <dbReference type="SAM" id="MobiDB-lite"/>
    </source>
</evidence>
<accession>C1BE23</accession>
<dbReference type="EMBL" id="AP011117">
    <property type="protein sequence ID" value="BAH47226.1"/>
    <property type="molecule type" value="Genomic_DNA"/>
</dbReference>
<dbReference type="HOGENOM" id="CLU_2344776_0_0_11"/>
<sequence length="97" mass="10313">MRARSPLFRSIRKNGNLGGTALSGRRCMRQSAAAPPWPGTTRTSSPNSVGTRCGPGSSPRPSATAPTRTRSCARPGTSGDRGDLRAGERPADRQRRH</sequence>
<reference evidence="2 3" key="2">
    <citation type="submission" date="2009-03" db="EMBL/GenBank/DDBJ databases">
        <title>Comparison of the complete genome sequences of Rhodococcus erythropolis PR4 and Rhodococcus opacus B4.</title>
        <authorList>
            <person name="Takarada H."/>
            <person name="Sekine M."/>
            <person name="Hosoyama A."/>
            <person name="Yamada R."/>
            <person name="Fujisawa T."/>
            <person name="Omata S."/>
            <person name="Shimizu A."/>
            <person name="Tsukatani N."/>
            <person name="Tanikawa S."/>
            <person name="Fujita N."/>
            <person name="Harayama S."/>
        </authorList>
    </citation>
    <scope>NUCLEOTIDE SEQUENCE [LARGE SCALE GENOMIC DNA]</scope>
    <source>
        <strain evidence="2 3">B4</strain>
        <plasmid evidence="2 3">pROB02</plasmid>
    </source>
</reference>
<feature type="compositionally biased region" description="Polar residues" evidence="1">
    <location>
        <begin position="59"/>
        <end position="70"/>
    </location>
</feature>
<dbReference type="Proteomes" id="UP000002212">
    <property type="component" value="Plasmid pROB02"/>
</dbReference>
<feature type="compositionally biased region" description="Basic and acidic residues" evidence="1">
    <location>
        <begin position="80"/>
        <end position="97"/>
    </location>
</feature>
<organism evidence="2 3">
    <name type="scientific">Rhodococcus opacus (strain B4)</name>
    <dbReference type="NCBI Taxonomy" id="632772"/>
    <lineage>
        <taxon>Bacteria</taxon>
        <taxon>Bacillati</taxon>
        <taxon>Actinomycetota</taxon>
        <taxon>Actinomycetes</taxon>
        <taxon>Mycobacteriales</taxon>
        <taxon>Nocardiaceae</taxon>
        <taxon>Rhodococcus</taxon>
    </lineage>
</organism>
<geneLocation type="plasmid" evidence="2 3">
    <name>pROB02</name>
</geneLocation>
<proteinExistence type="predicted"/>
<feature type="region of interest" description="Disordered" evidence="1">
    <location>
        <begin position="1"/>
        <end position="97"/>
    </location>
</feature>
<dbReference type="KEGG" id="rop:ROP_pROB02-02190"/>
<protein>
    <submittedName>
        <fullName evidence="2">Putative integrase/recombinase</fullName>
    </submittedName>
</protein>
<feature type="compositionally biased region" description="Polar residues" evidence="1">
    <location>
        <begin position="40"/>
        <end position="50"/>
    </location>
</feature>
<dbReference type="AlphaFoldDB" id="C1BE23"/>
<gene>
    <name evidence="2" type="ordered locus">ROP_pROB02-02190</name>
</gene>
<evidence type="ECO:0000313" key="3">
    <source>
        <dbReference type="Proteomes" id="UP000002212"/>
    </source>
</evidence>
<reference evidence="2 3" key="1">
    <citation type="journal article" date="2005" name="J. Biosci. Bioeng.">
        <title>Isolation and characterization of benzene-tolerant Rhodococcus opacus strains.</title>
        <authorList>
            <person name="Na K.S."/>
            <person name="Kuroda A."/>
            <person name="Takiguchi N."/>
            <person name="Ikeda T."/>
            <person name="Ohtake H."/>
            <person name="Kato J."/>
        </authorList>
    </citation>
    <scope>NUCLEOTIDE SEQUENCE [LARGE SCALE GENOMIC DNA]</scope>
    <source>
        <strain evidence="2 3">B4</strain>
        <plasmid evidence="2">pROB02</plasmid>
    </source>
</reference>
<evidence type="ECO:0000313" key="2">
    <source>
        <dbReference type="EMBL" id="BAH47226.1"/>
    </source>
</evidence>
<name>C1BE23_RHOOB</name>